<organism evidence="4 5">
    <name type="scientific">Candidatus Monoglobus merdigallinarum</name>
    <dbReference type="NCBI Taxonomy" id="2838698"/>
    <lineage>
        <taxon>Bacteria</taxon>
        <taxon>Bacillati</taxon>
        <taxon>Bacillota</taxon>
        <taxon>Clostridia</taxon>
        <taxon>Monoglobales</taxon>
        <taxon>Monoglobaceae</taxon>
        <taxon>Monoglobus</taxon>
    </lineage>
</organism>
<sequence length="96" mass="10540">MINSKQRAYLRGLANKTPALYQIGKDGITANMTAQLDDALEGRELIKIHVLENSLMSVSEAADRLAAATNSDVVQVIGKKVVLYRESKNKKTIELP</sequence>
<dbReference type="InterPro" id="IPR035920">
    <property type="entry name" value="YhbY-like_sf"/>
</dbReference>
<protein>
    <submittedName>
        <fullName evidence="4">Ribosome assembly RNA-binding protein YhbY</fullName>
    </submittedName>
</protein>
<dbReference type="GO" id="GO:0003723">
    <property type="term" value="F:RNA binding"/>
    <property type="evidence" value="ECO:0007669"/>
    <property type="project" value="UniProtKB-UniRule"/>
</dbReference>
<dbReference type="Pfam" id="PF01985">
    <property type="entry name" value="CRS1_YhbY"/>
    <property type="match status" value="1"/>
</dbReference>
<dbReference type="AlphaFoldDB" id="A0A9D1PRW9"/>
<dbReference type="Proteomes" id="UP000824162">
    <property type="component" value="Unassembled WGS sequence"/>
</dbReference>
<name>A0A9D1PRW9_9FIRM</name>
<comment type="caution">
    <text evidence="4">The sequence shown here is derived from an EMBL/GenBank/DDBJ whole genome shotgun (WGS) entry which is preliminary data.</text>
</comment>
<dbReference type="InterPro" id="IPR001890">
    <property type="entry name" value="RNA-binding_CRM"/>
</dbReference>
<dbReference type="SUPFAM" id="SSF75471">
    <property type="entry name" value="YhbY-like"/>
    <property type="match status" value="1"/>
</dbReference>
<evidence type="ECO:0000256" key="2">
    <source>
        <dbReference type="PROSITE-ProRule" id="PRU00626"/>
    </source>
</evidence>
<evidence type="ECO:0000259" key="3">
    <source>
        <dbReference type="PROSITE" id="PS51295"/>
    </source>
</evidence>
<dbReference type="SMART" id="SM01103">
    <property type="entry name" value="CRS1_YhbY"/>
    <property type="match status" value="1"/>
</dbReference>
<keyword evidence="1 2" id="KW-0694">RNA-binding</keyword>
<evidence type="ECO:0000313" key="4">
    <source>
        <dbReference type="EMBL" id="HIV85946.1"/>
    </source>
</evidence>
<proteinExistence type="predicted"/>
<reference evidence="4" key="1">
    <citation type="journal article" date="2021" name="PeerJ">
        <title>Extensive microbial diversity within the chicken gut microbiome revealed by metagenomics and culture.</title>
        <authorList>
            <person name="Gilroy R."/>
            <person name="Ravi A."/>
            <person name="Getino M."/>
            <person name="Pursley I."/>
            <person name="Horton D.L."/>
            <person name="Alikhan N.F."/>
            <person name="Baker D."/>
            <person name="Gharbi K."/>
            <person name="Hall N."/>
            <person name="Watson M."/>
            <person name="Adriaenssens E.M."/>
            <person name="Foster-Nyarko E."/>
            <person name="Jarju S."/>
            <person name="Secka A."/>
            <person name="Antonio M."/>
            <person name="Oren A."/>
            <person name="Chaudhuri R.R."/>
            <person name="La Ragione R."/>
            <person name="Hildebrand F."/>
            <person name="Pallen M.J."/>
        </authorList>
    </citation>
    <scope>NUCLEOTIDE SEQUENCE</scope>
    <source>
        <strain evidence="4">5790</strain>
    </source>
</reference>
<feature type="domain" description="CRM" evidence="3">
    <location>
        <begin position="1"/>
        <end position="96"/>
    </location>
</feature>
<dbReference type="InterPro" id="IPR017924">
    <property type="entry name" value="RNA-binding_YhbY"/>
</dbReference>
<evidence type="ECO:0000256" key="1">
    <source>
        <dbReference type="ARBA" id="ARBA00022884"/>
    </source>
</evidence>
<reference evidence="4" key="2">
    <citation type="submission" date="2021-04" db="EMBL/GenBank/DDBJ databases">
        <authorList>
            <person name="Gilroy R."/>
        </authorList>
    </citation>
    <scope>NUCLEOTIDE SEQUENCE</scope>
    <source>
        <strain evidence="4">5790</strain>
    </source>
</reference>
<dbReference type="PANTHER" id="PTHR40065:SF3">
    <property type="entry name" value="RNA-BINDING PROTEIN YHBY"/>
    <property type="match status" value="1"/>
</dbReference>
<dbReference type="NCBIfam" id="TIGR00253">
    <property type="entry name" value="RNA_bind_YhbY"/>
    <property type="match status" value="1"/>
</dbReference>
<gene>
    <name evidence="4" type="primary">yhbY</name>
    <name evidence="4" type="ORF">H9900_03960</name>
</gene>
<evidence type="ECO:0000313" key="5">
    <source>
        <dbReference type="Proteomes" id="UP000824162"/>
    </source>
</evidence>
<dbReference type="EMBL" id="DXIJ01000079">
    <property type="protein sequence ID" value="HIV85946.1"/>
    <property type="molecule type" value="Genomic_DNA"/>
</dbReference>
<dbReference type="Gene3D" id="3.30.110.60">
    <property type="entry name" value="YhbY-like"/>
    <property type="match status" value="1"/>
</dbReference>
<dbReference type="InterPro" id="IPR051925">
    <property type="entry name" value="RNA-binding_domain"/>
</dbReference>
<dbReference type="PROSITE" id="PS51295">
    <property type="entry name" value="CRM"/>
    <property type="match status" value="1"/>
</dbReference>
<accession>A0A9D1PRW9</accession>
<dbReference type="PANTHER" id="PTHR40065">
    <property type="entry name" value="RNA-BINDING PROTEIN YHBY"/>
    <property type="match status" value="1"/>
</dbReference>